<evidence type="ECO:0000256" key="1">
    <source>
        <dbReference type="SAM" id="Phobius"/>
    </source>
</evidence>
<feature type="transmembrane region" description="Helical" evidence="1">
    <location>
        <begin position="102"/>
        <end position="121"/>
    </location>
</feature>
<feature type="transmembrane region" description="Helical" evidence="1">
    <location>
        <begin position="7"/>
        <end position="26"/>
    </location>
</feature>
<dbReference type="EMBL" id="PFSY01000093">
    <property type="protein sequence ID" value="PJC01927.1"/>
    <property type="molecule type" value="Genomic_DNA"/>
</dbReference>
<evidence type="ECO:0000313" key="3">
    <source>
        <dbReference type="Proteomes" id="UP000230136"/>
    </source>
</evidence>
<name>A0A2M8DRD3_9BACT</name>
<accession>A0A2M8DRD3</accession>
<organism evidence="2 3">
    <name type="scientific">Candidatus Komeilibacteria bacterium CG_4_9_14_0_8_um_filter_36_9</name>
    <dbReference type="NCBI Taxonomy" id="1974473"/>
    <lineage>
        <taxon>Bacteria</taxon>
        <taxon>Candidatus Komeiliibacteriota</taxon>
    </lineage>
</organism>
<keyword evidence="1" id="KW-0472">Membrane</keyword>
<reference evidence="3" key="1">
    <citation type="submission" date="2017-09" db="EMBL/GenBank/DDBJ databases">
        <title>Depth-based differentiation of microbial function through sediment-hosted aquifers and enrichment of novel symbionts in the deep terrestrial subsurface.</title>
        <authorList>
            <person name="Probst A.J."/>
            <person name="Ladd B."/>
            <person name="Jarett J.K."/>
            <person name="Geller-Mcgrath D.E."/>
            <person name="Sieber C.M.K."/>
            <person name="Emerson J.B."/>
            <person name="Anantharaman K."/>
            <person name="Thomas B.C."/>
            <person name="Malmstrom R."/>
            <person name="Stieglmeier M."/>
            <person name="Klingl A."/>
            <person name="Woyke T."/>
            <person name="Ryan C.M."/>
            <person name="Banfield J.F."/>
        </authorList>
    </citation>
    <scope>NUCLEOTIDE SEQUENCE [LARGE SCALE GENOMIC DNA]</scope>
</reference>
<gene>
    <name evidence="2" type="ORF">CO073_02090</name>
</gene>
<dbReference type="AlphaFoldDB" id="A0A2M8DRD3"/>
<comment type="caution">
    <text evidence="2">The sequence shown here is derived from an EMBL/GenBank/DDBJ whole genome shotgun (WGS) entry which is preliminary data.</text>
</comment>
<dbReference type="Proteomes" id="UP000230136">
    <property type="component" value="Unassembled WGS sequence"/>
</dbReference>
<protein>
    <recommendedName>
        <fullName evidence="4">Rod shape-determining protein MreD</fullName>
    </recommendedName>
</protein>
<keyword evidence="1" id="KW-1133">Transmembrane helix</keyword>
<sequence length="174" mass="20589">MKYKIHHYLFFFLFLLLLPILQLSLFGAWGSIGTAIHLVACFVIIAYFYISQTMAWWLALVGGFILDLHGHNFGEEMIFLSMIILILNILFRRWLVNRNLISLFFAGLISFSFYYLGLYLWQLLFVNTFQYFQYLTLSWSVFGIFLMVNIITIIVCFGILRLINKFFRYAPAQK</sequence>
<proteinExistence type="predicted"/>
<evidence type="ECO:0000313" key="2">
    <source>
        <dbReference type="EMBL" id="PJC01927.1"/>
    </source>
</evidence>
<keyword evidence="1" id="KW-0812">Transmembrane</keyword>
<feature type="transmembrane region" description="Helical" evidence="1">
    <location>
        <begin position="77"/>
        <end position="95"/>
    </location>
</feature>
<evidence type="ECO:0008006" key="4">
    <source>
        <dbReference type="Google" id="ProtNLM"/>
    </source>
</evidence>
<feature type="transmembrane region" description="Helical" evidence="1">
    <location>
        <begin position="141"/>
        <end position="163"/>
    </location>
</feature>
<feature type="transmembrane region" description="Helical" evidence="1">
    <location>
        <begin position="32"/>
        <end position="50"/>
    </location>
</feature>